<feature type="region of interest" description="Disordered" evidence="8">
    <location>
        <begin position="500"/>
        <end position="552"/>
    </location>
</feature>
<dbReference type="GO" id="GO:0051231">
    <property type="term" value="P:spindle elongation"/>
    <property type="evidence" value="ECO:0007669"/>
    <property type="project" value="TreeGrafter"/>
</dbReference>
<feature type="compositionally biased region" description="Polar residues" evidence="8">
    <location>
        <begin position="1165"/>
        <end position="1176"/>
    </location>
</feature>
<dbReference type="PANTHER" id="PTHR47969">
    <property type="entry name" value="CHROMOSOME-ASSOCIATED KINESIN KIF4A-RELATED"/>
    <property type="match status" value="1"/>
</dbReference>
<keyword evidence="11" id="KW-1185">Reference proteome</keyword>
<dbReference type="GO" id="GO:0005524">
    <property type="term" value="F:ATP binding"/>
    <property type="evidence" value="ECO:0007669"/>
    <property type="project" value="UniProtKB-UniRule"/>
</dbReference>
<evidence type="ECO:0000256" key="6">
    <source>
        <dbReference type="PROSITE-ProRule" id="PRU00283"/>
    </source>
</evidence>
<dbReference type="EMBL" id="MBFT01000082">
    <property type="protein sequence ID" value="PVU98368.1"/>
    <property type="molecule type" value="Genomic_DNA"/>
</dbReference>
<feature type="region of interest" description="Disordered" evidence="8">
    <location>
        <begin position="2097"/>
        <end position="2216"/>
    </location>
</feature>
<dbReference type="SMART" id="SM00129">
    <property type="entry name" value="KISc"/>
    <property type="match status" value="1"/>
</dbReference>
<feature type="binding site" evidence="6">
    <location>
        <begin position="84"/>
        <end position="91"/>
    </location>
    <ligand>
        <name>ATP</name>
        <dbReference type="ChEBI" id="CHEBI:30616"/>
    </ligand>
</feature>
<reference evidence="10 11" key="1">
    <citation type="journal article" date="2018" name="MBio">
        <title>Comparative Genomics Reveals the Core Gene Toolbox for the Fungus-Insect Symbiosis.</title>
        <authorList>
            <person name="Wang Y."/>
            <person name="Stata M."/>
            <person name="Wang W."/>
            <person name="Stajich J.E."/>
            <person name="White M.M."/>
            <person name="Moncalvo J.M."/>
        </authorList>
    </citation>
    <scope>NUCLEOTIDE SEQUENCE [LARGE SCALE GENOMIC DNA]</scope>
    <source>
        <strain evidence="10 11">AUS-77-4</strain>
    </source>
</reference>
<dbReference type="InterPro" id="IPR019821">
    <property type="entry name" value="Kinesin_motor_CS"/>
</dbReference>
<dbReference type="PROSITE" id="PS00411">
    <property type="entry name" value="KINESIN_MOTOR_1"/>
    <property type="match status" value="1"/>
</dbReference>
<organism evidence="10 11">
    <name type="scientific">Furculomyces boomerangus</name>
    <dbReference type="NCBI Taxonomy" id="61424"/>
    <lineage>
        <taxon>Eukaryota</taxon>
        <taxon>Fungi</taxon>
        <taxon>Fungi incertae sedis</taxon>
        <taxon>Zoopagomycota</taxon>
        <taxon>Kickxellomycotina</taxon>
        <taxon>Harpellomycetes</taxon>
        <taxon>Harpellales</taxon>
        <taxon>Harpellaceae</taxon>
        <taxon>Furculomyces</taxon>
    </lineage>
</organism>
<dbReference type="InterPro" id="IPR027640">
    <property type="entry name" value="Kinesin-like_fam"/>
</dbReference>
<feature type="compositionally biased region" description="Basic and acidic residues" evidence="8">
    <location>
        <begin position="1770"/>
        <end position="1787"/>
    </location>
</feature>
<evidence type="ECO:0000256" key="8">
    <source>
        <dbReference type="SAM" id="MobiDB-lite"/>
    </source>
</evidence>
<feature type="domain" description="Kinesin motor" evidence="9">
    <location>
        <begin position="5"/>
        <end position="385"/>
    </location>
</feature>
<feature type="region of interest" description="Disordered" evidence="8">
    <location>
        <begin position="982"/>
        <end position="1004"/>
    </location>
</feature>
<dbReference type="GO" id="GO:0007018">
    <property type="term" value="P:microtubule-based movement"/>
    <property type="evidence" value="ECO:0007669"/>
    <property type="project" value="InterPro"/>
</dbReference>
<comment type="subcellular location">
    <subcellularLocation>
        <location evidence="1">Cytoplasm</location>
    </subcellularLocation>
</comment>
<accession>A0A2T9Z1A1</accession>
<feature type="compositionally biased region" description="Polar residues" evidence="8">
    <location>
        <begin position="1788"/>
        <end position="1824"/>
    </location>
</feature>
<sequence length="2406" mass="268748">MSISHVKVALRVKPLSESEKSRGDSSCVSQVPGANQVLIGPDRSFTFDYIYSGKNNQNKIYDESVKPLVTQFLDGYNVTIMAYGQTGSGKTYTMGTSSPNSVNELGTDNAGVIPRVFADIYSTLEKKSSQEQDFIYQIEATFVELYNDEIYDLLQFHKKKKRGSINRESGNFFEDEGQSSKLKKKNTKSSYQDSFFKSEKSNSEKIIWKNIEKRVAKDKHELIDYLVTGNSNRTTGSTDTNAYSSRSHAIFTITLTQQSLNTHKNHQMSLASINMEASKTVSKIHLVDLAGSERIKKANSIGDRMREGISINSGLLALGNVISALGNALKKQLHIPYRNSKLTRLLEDSLGGNSLTLMIACVTETSKNYNESLSTLRYANRARNIKNKVVVSVEKGGDSEVSALRVQIQQLKHQLEEQKKIKEEKKSIEYNIRKKNIEDTIKETIYINTRNKKEKSLSKEDNKGEIEMLEIKTDYQAKEIERLEKLLSIKQISGEGLTRKTTGTKHNINNNNYVGLSNKPGLESLKDKPNESKSSNGMKNDTQNNTNLKVKSMGTLLVDTKDEKPTNLQKNRKKSVASFISSIGSFSKKLTKKDDKNVVKKKNDVSSTLSLLETQFSPTSLTRSGIMKNDSAVSVNNVENYYDSNWEKVTSIISEQRNEYTQIINDMQSKYINQEKTIANLKSALETKLLQPSQTLPPLAPLSHSANSTNSLNKPNSENETSLPLLHSNSSSLLPNESKVTIFKALLDSNIEQCLNASILFSNLDDLTKRQNDLIDLQNSLFTKLSDLEPLSQKFGNTSSSMASMKEAGAIELKINEIQAKILHIDAELSYLDLKIKNIELELAELTINSTIKSNDDSKTNHKFTFVENADKLQYEEFMRLISQLNIADVQHLSFLLSQSNLALRIENLADTKEKDKLSNNVLALQREMDLMRKVTLNVATMYEKELFESEIFKSDLVTNTNHESWNSDKYFGSIDLSEFTSKSEGKPNYKSLTSISSNKGVRNDMPVHDRLSKHHSKNIQIQNEYMHALDNSTDHIYTARPGPEKTTHNVKHMVSELDLTIPYFEASNDSQKPNSNFYTVQKSENSLRAKRLSELSTDNIYTRNSIISENGKILANQNSLNLANKNPKIIDILDYEGIAVFNHQNTSNVSIISDLGTHSLPKRFSSSKSTRNSLVDANLNRRRSGPLNSLQKPSLEKNLNRKSATNFSLDLIPTQFSNLKIRRYSSIGAFKSQSNESRWSSVSNNINDYETGQSVAQRNIRKNISVADEPKREIPKGYIKSNSNSVLNTHVNPSARGHNTFTHISTYSGISYNKQHNDVGILNSFEDYNSSLIGKPVDEFNQSNYSDISLSSNADYIKSYSTINISSLKKTGELIQKSSSANKRLSLRESILNRSSINIKNKPHLHSRASMISLDKNSSLESSQSDLMSRVKMRGILQTAATGLGSTTRINASNSSSRWSLDFPMSGPSTKLNDGYLDKGTLVKKQVNAARTSFEIRKKIMFSDSELKNSAEELESNGSSTKVSKNLLLQNQARTMSNASINRARGTLDHVVKAKNSDMGINSSTFSLSADSTKSNINNRQFTRNTEKPRILRNRSSLSFINPTYTQRHSNILAASQNNTKGDYSVFSASANNFRSFKANTIGGGMNRTISYKPSLPILNTKKSSELINSSELLRSIGTSSTISKNGRYSNSLVSNSFIDNTKRPNTNLRDYQNKLERYSKLHNESRERLSVIYHKMNLTSLKSDNLVFLEALTDTPSSKLTDIGGSDSIKDNHGLNTADQKENPERNNITNLGNFETKPESPNNLSIDQTYTSNSNNHNNKLTDTDSVDTCKSALSKSDLNSDKSLKKFSDDSTCNSDISNFNDKHNLKITNTTEPSENSDLYSSAITSLKKISNSNLMDSQKGSTNDLYQLGKKFSQNDENRKSNQTDISVEIVMNKFTKLENSFIKNMGLSSNSHKYLEKKSSNILLGTKNIIGPFDKKFSLESKVKSPDSTIIPDCEDYQCAEINTLSTGPDTLDPIPHISNPTDISQILNDPLKPNIDQNFEDVSKGHEKNLDKHIESSNYDNLVDINKNVVSEVGFNSLNSLKSSSTLSFDLPALEPPNDTQEENANISESKEQENEKIPIKEAKPETETSKQSFISENNETGMTESTKFSKKIEEPKLELSQTTNHEENDKDFLNSEEKHTANDDSGSSSDMSNFSLSDSDEETPGFSSSIGFQNRYFKGSGLAHNSYEIDINDSMKNAYFSVESFVGKKDGDQSMILNINNESNEETPLSTETKVPEKNTKTVDNKASLLPMNGSNLKVLKSSLKPQSKTLATTTSGNSKENKSQEANLIKGVKTRSSLLKSPTKLVKAFDSYSSQTSLDGKVAGGYSNSRNLDQQISRNSFTKNQHFLKPPSFQRS</sequence>
<feature type="compositionally biased region" description="Polar residues" evidence="8">
    <location>
        <begin position="991"/>
        <end position="1001"/>
    </location>
</feature>
<feature type="compositionally biased region" description="Basic and acidic residues" evidence="8">
    <location>
        <begin position="2173"/>
        <end position="2191"/>
    </location>
</feature>
<keyword evidence="3 6" id="KW-0547">Nucleotide-binding</keyword>
<dbReference type="GO" id="GO:0005875">
    <property type="term" value="C:microtubule associated complex"/>
    <property type="evidence" value="ECO:0007669"/>
    <property type="project" value="TreeGrafter"/>
</dbReference>
<feature type="compositionally biased region" description="Polar residues" evidence="8">
    <location>
        <begin position="2314"/>
        <end position="2328"/>
    </location>
</feature>
<evidence type="ECO:0000256" key="2">
    <source>
        <dbReference type="ARBA" id="ARBA00022490"/>
    </source>
</evidence>
<feature type="compositionally biased region" description="Polar residues" evidence="8">
    <location>
        <begin position="704"/>
        <end position="721"/>
    </location>
</feature>
<evidence type="ECO:0000313" key="10">
    <source>
        <dbReference type="EMBL" id="PVU98368.1"/>
    </source>
</evidence>
<dbReference type="InterPro" id="IPR001752">
    <property type="entry name" value="Kinesin_motor_dom"/>
</dbReference>
<feature type="compositionally biased region" description="Polar residues" evidence="8">
    <location>
        <begin position="532"/>
        <end position="549"/>
    </location>
</feature>
<evidence type="ECO:0000313" key="11">
    <source>
        <dbReference type="Proteomes" id="UP000245699"/>
    </source>
</evidence>
<dbReference type="STRING" id="61424.A0A2T9Z1A1"/>
<dbReference type="Pfam" id="PF00225">
    <property type="entry name" value="Kinesin"/>
    <property type="match status" value="1"/>
</dbReference>
<feature type="region of interest" description="Disordered" evidence="8">
    <location>
        <begin position="1163"/>
        <end position="1194"/>
    </location>
</feature>
<evidence type="ECO:0000256" key="7">
    <source>
        <dbReference type="SAM" id="Coils"/>
    </source>
</evidence>
<protein>
    <recommendedName>
        <fullName evidence="9">Kinesin motor domain-containing protein</fullName>
    </recommendedName>
</protein>
<feature type="region of interest" description="Disordered" evidence="8">
    <location>
        <begin position="696"/>
        <end position="723"/>
    </location>
</feature>
<feature type="compositionally biased region" description="Polar residues" evidence="8">
    <location>
        <begin position="500"/>
        <end position="515"/>
    </location>
</feature>
<feature type="region of interest" description="Disordered" evidence="8">
    <location>
        <begin position="2314"/>
        <end position="2335"/>
    </location>
</feature>
<dbReference type="InterPro" id="IPR027417">
    <property type="entry name" value="P-loop_NTPase"/>
</dbReference>
<evidence type="ECO:0000256" key="5">
    <source>
        <dbReference type="ARBA" id="ARBA00023054"/>
    </source>
</evidence>
<keyword evidence="2" id="KW-0963">Cytoplasm</keyword>
<dbReference type="PROSITE" id="PS50067">
    <property type="entry name" value="KINESIN_MOTOR_2"/>
    <property type="match status" value="1"/>
</dbReference>
<dbReference type="GO" id="GO:0007052">
    <property type="term" value="P:mitotic spindle organization"/>
    <property type="evidence" value="ECO:0007669"/>
    <property type="project" value="TreeGrafter"/>
</dbReference>
<keyword evidence="5 7" id="KW-0175">Coiled coil</keyword>
<dbReference type="Gene3D" id="3.40.850.10">
    <property type="entry name" value="Kinesin motor domain"/>
    <property type="match status" value="1"/>
</dbReference>
<dbReference type="InterPro" id="IPR036961">
    <property type="entry name" value="Kinesin_motor_dom_sf"/>
</dbReference>
<feature type="region of interest" description="Disordered" evidence="8">
    <location>
        <begin position="167"/>
        <end position="186"/>
    </location>
</feature>
<name>A0A2T9Z1A1_9FUNG</name>
<dbReference type="GO" id="GO:0003777">
    <property type="term" value="F:microtubule motor activity"/>
    <property type="evidence" value="ECO:0007669"/>
    <property type="project" value="InterPro"/>
</dbReference>
<feature type="compositionally biased region" description="Low complexity" evidence="8">
    <location>
        <begin position="2192"/>
        <end position="2206"/>
    </location>
</feature>
<evidence type="ECO:0000256" key="4">
    <source>
        <dbReference type="ARBA" id="ARBA00022840"/>
    </source>
</evidence>
<proteinExistence type="inferred from homology"/>
<keyword evidence="4 6" id="KW-0067">ATP-binding</keyword>
<keyword evidence="6" id="KW-0505">Motor protein</keyword>
<dbReference type="SUPFAM" id="SSF52540">
    <property type="entry name" value="P-loop containing nucleoside triphosphate hydrolases"/>
    <property type="match status" value="1"/>
</dbReference>
<gene>
    <name evidence="10" type="ORF">BB559_001622</name>
</gene>
<feature type="compositionally biased region" description="Polar residues" evidence="8">
    <location>
        <begin position="2138"/>
        <end position="2155"/>
    </location>
</feature>
<dbReference type="Proteomes" id="UP000245699">
    <property type="component" value="Unassembled WGS sequence"/>
</dbReference>
<dbReference type="GO" id="GO:0008017">
    <property type="term" value="F:microtubule binding"/>
    <property type="evidence" value="ECO:0007669"/>
    <property type="project" value="InterPro"/>
</dbReference>
<dbReference type="PRINTS" id="PR00380">
    <property type="entry name" value="KINESINHEAVY"/>
</dbReference>
<dbReference type="PANTHER" id="PTHR47969:SF15">
    <property type="entry name" value="CHROMOSOME-ASSOCIATED KINESIN KIF4A-RELATED"/>
    <property type="match status" value="1"/>
</dbReference>
<evidence type="ECO:0000256" key="3">
    <source>
        <dbReference type="ARBA" id="ARBA00022741"/>
    </source>
</evidence>
<comment type="caution">
    <text evidence="10">The sequence shown here is derived from an EMBL/GenBank/DDBJ whole genome shotgun (WGS) entry which is preliminary data.</text>
</comment>
<evidence type="ECO:0000256" key="1">
    <source>
        <dbReference type="ARBA" id="ARBA00004496"/>
    </source>
</evidence>
<evidence type="ECO:0000259" key="9">
    <source>
        <dbReference type="PROSITE" id="PS50067"/>
    </source>
</evidence>
<dbReference type="OrthoDB" id="3176171at2759"/>
<feature type="region of interest" description="Disordered" evidence="8">
    <location>
        <begin position="1761"/>
        <end position="1829"/>
    </location>
</feature>
<dbReference type="GO" id="GO:0005737">
    <property type="term" value="C:cytoplasm"/>
    <property type="evidence" value="ECO:0007669"/>
    <property type="project" value="UniProtKB-SubCell"/>
</dbReference>
<feature type="coiled-coil region" evidence="7">
    <location>
        <begin position="401"/>
        <end position="428"/>
    </location>
</feature>
<feature type="compositionally biased region" description="Basic and acidic residues" evidence="8">
    <location>
        <begin position="2117"/>
        <end position="2137"/>
    </location>
</feature>
<comment type="similarity">
    <text evidence="6">Belongs to the TRAFAC class myosin-kinesin ATPase superfamily. Kinesin family.</text>
</comment>